<dbReference type="GO" id="GO:0008977">
    <property type="term" value="F:prephenate dehydrogenase (NAD+) activity"/>
    <property type="evidence" value="ECO:0007669"/>
    <property type="project" value="InterPro"/>
</dbReference>
<dbReference type="InterPro" id="IPR036291">
    <property type="entry name" value="NAD(P)-bd_dom_sf"/>
</dbReference>
<evidence type="ECO:0000256" key="1">
    <source>
        <dbReference type="ARBA" id="ARBA00023002"/>
    </source>
</evidence>
<dbReference type="Gene3D" id="3.40.50.720">
    <property type="entry name" value="NAD(P)-binding Rossmann-like Domain"/>
    <property type="match status" value="1"/>
</dbReference>
<dbReference type="FunFam" id="1.10.3660.10:FF:000004">
    <property type="entry name" value="Prephenate dehydrogenase [NADP(+)]"/>
    <property type="match status" value="1"/>
</dbReference>
<dbReference type="FunFam" id="1.10.3660.10:FF:000002">
    <property type="entry name" value="Prephenate dehydrogenase [NADP(+)]"/>
    <property type="match status" value="1"/>
</dbReference>
<dbReference type="CDD" id="cd12261">
    <property type="entry name" value="RRM1_3_MRN1"/>
    <property type="match status" value="1"/>
</dbReference>
<dbReference type="SUPFAM" id="SSF54928">
    <property type="entry name" value="RNA-binding domain, RBD"/>
    <property type="match status" value="1"/>
</dbReference>
<dbReference type="RefSeq" id="XP_035346851.1">
    <property type="nucleotide sequence ID" value="XM_035490958.1"/>
</dbReference>
<dbReference type="SUPFAM" id="SSF48179">
    <property type="entry name" value="6-phosphogluconate dehydrogenase C-terminal domain-like"/>
    <property type="match status" value="2"/>
</dbReference>
<dbReference type="GO" id="GO:0004665">
    <property type="term" value="F:prephenate dehydrogenase (NADP+) activity"/>
    <property type="evidence" value="ECO:0007669"/>
    <property type="project" value="InterPro"/>
</dbReference>
<dbReference type="KEGG" id="trg:TRUGW13939_07821"/>
<dbReference type="InterPro" id="IPR035979">
    <property type="entry name" value="RBD_domain_sf"/>
</dbReference>
<feature type="compositionally biased region" description="Polar residues" evidence="2">
    <location>
        <begin position="741"/>
        <end position="765"/>
    </location>
</feature>
<evidence type="ECO:0000313" key="4">
    <source>
        <dbReference type="EMBL" id="QKX60675.1"/>
    </source>
</evidence>
<keyword evidence="5" id="KW-1185">Reference proteome</keyword>
<reference evidence="5" key="1">
    <citation type="submission" date="2020-06" db="EMBL/GenBank/DDBJ databases">
        <title>A chromosome-scale genome assembly of Talaromyces rugulosus W13939.</title>
        <authorList>
            <person name="Wang B."/>
            <person name="Guo L."/>
            <person name="Ye K."/>
            <person name="Wang L."/>
        </authorList>
    </citation>
    <scope>NUCLEOTIDE SEQUENCE [LARGE SCALE GENOMIC DNA]</scope>
    <source>
        <strain evidence="5">W13939</strain>
    </source>
</reference>
<evidence type="ECO:0000259" key="3">
    <source>
        <dbReference type="PROSITE" id="PS51176"/>
    </source>
</evidence>
<dbReference type="OrthoDB" id="5399569at2759"/>
<dbReference type="GeneID" id="55995311"/>
<dbReference type="PROSITE" id="PS51176">
    <property type="entry name" value="PDH_ADH"/>
    <property type="match status" value="1"/>
</dbReference>
<dbReference type="EMBL" id="CP055901">
    <property type="protein sequence ID" value="QKX60675.1"/>
    <property type="molecule type" value="Genomic_DNA"/>
</dbReference>
<dbReference type="InterPro" id="IPR012677">
    <property type="entry name" value="Nucleotide-bd_a/b_plait_sf"/>
</dbReference>
<dbReference type="Gene3D" id="1.10.3660.10">
    <property type="entry name" value="6-phosphogluconate dehydrogenase C-terminal like domain"/>
    <property type="match status" value="2"/>
</dbReference>
<dbReference type="PANTHER" id="PTHR21363">
    <property type="entry name" value="PREPHENATE DEHYDROGENASE"/>
    <property type="match status" value="1"/>
</dbReference>
<feature type="domain" description="Prephenate/arogenate dehydrogenase" evidence="3">
    <location>
        <begin position="8"/>
        <end position="278"/>
    </location>
</feature>
<dbReference type="AlphaFoldDB" id="A0A7H8R502"/>
<keyword evidence="1" id="KW-0560">Oxidoreductase</keyword>
<dbReference type="GO" id="GO:0006571">
    <property type="term" value="P:tyrosine biosynthetic process"/>
    <property type="evidence" value="ECO:0007669"/>
    <property type="project" value="InterPro"/>
</dbReference>
<dbReference type="Proteomes" id="UP000509510">
    <property type="component" value="Chromosome IV"/>
</dbReference>
<feature type="compositionally biased region" description="Basic and acidic residues" evidence="2">
    <location>
        <begin position="491"/>
        <end position="510"/>
    </location>
</feature>
<sequence>MVLSKENASIGIIGMGDMGRMINACDKPDSYNSLKDEFASDQGITIFPNGHLVSRISDYIIYSVEAAFIDRIVAEYGPSTKVGAIVGGQTSCKSPELQAFENHLPPDVEILSCHSLHGPKVAPKGQPLVLIQHRATDASMRFVEEVFSSFESKYVHLSGEMHDRITADTQAVTHAAFLSMGTAWSSNKKFPWEIARWVGGLENVKINITLRIYASKWHVYAGLAILNPAAKKQIHQYAQSVTELYKLMLEGRREDLKQRVKAAGAAVFKEGTEAQDLLLKDEVLDRFSLSQKPREAVPPNNHLSLLAIVDCWSKLGIVPYDHMICSTPLFRLWLGVTEYLFRNPELLDEVLDIAIDDHTFRADDLEFTFAARAWSDCVSFGDFESYRDRFERIQNYFAPRFPEAVKLASVHSENLGPSKAAPSLYRPEDETITILRTQYEGLLRTARQFENLKHRLLKGGVTLQSLDVLLSEPLLPIPGPAANTHFQGKQARNDEYQSTRNDGTRWTHTDEPRMTEEENGFYLIEKEETHSPEREEIQQGPATDEQRTVDIRGIPDRTTHRDLTNAICGGAILELYFKSFDHAARLSFTEPSAARVFVNNAKQHGFYIAGKKVEVSWAERQFFLRTFIKQNIDHGASRTLVIRNVNPNITEALIRQHLDHIHNLVVIDIQFSQGNAYISTNSVHNAMFARSCMMSRTAYKRMRIEFSLDECIRPFPKVEIYQKSNGKTVESPPKPAKKPTRPQSNRFESLSVENSGVSDVSTDSD</sequence>
<dbReference type="GO" id="GO:0070403">
    <property type="term" value="F:NAD+ binding"/>
    <property type="evidence" value="ECO:0007669"/>
    <property type="project" value="TreeGrafter"/>
</dbReference>
<evidence type="ECO:0000313" key="5">
    <source>
        <dbReference type="Proteomes" id="UP000509510"/>
    </source>
</evidence>
<dbReference type="PANTHER" id="PTHR21363:SF0">
    <property type="entry name" value="PREPHENATE DEHYDROGENASE [NADP(+)]"/>
    <property type="match status" value="1"/>
</dbReference>
<proteinExistence type="predicted"/>
<dbReference type="SUPFAM" id="SSF51735">
    <property type="entry name" value="NAD(P)-binding Rossmann-fold domains"/>
    <property type="match status" value="1"/>
</dbReference>
<dbReference type="InterPro" id="IPR008927">
    <property type="entry name" value="6-PGluconate_DH-like_C_sf"/>
</dbReference>
<name>A0A7H8R502_TALRU</name>
<evidence type="ECO:0000256" key="2">
    <source>
        <dbReference type="SAM" id="MobiDB-lite"/>
    </source>
</evidence>
<organism evidence="4 5">
    <name type="scientific">Talaromyces rugulosus</name>
    <name type="common">Penicillium rugulosum</name>
    <dbReference type="NCBI Taxonomy" id="121627"/>
    <lineage>
        <taxon>Eukaryota</taxon>
        <taxon>Fungi</taxon>
        <taxon>Dikarya</taxon>
        <taxon>Ascomycota</taxon>
        <taxon>Pezizomycotina</taxon>
        <taxon>Eurotiomycetes</taxon>
        <taxon>Eurotiomycetidae</taxon>
        <taxon>Eurotiales</taxon>
        <taxon>Trichocomaceae</taxon>
        <taxon>Talaromyces</taxon>
        <taxon>Talaromyces sect. Islandici</taxon>
    </lineage>
</organism>
<dbReference type="GO" id="GO:0003676">
    <property type="term" value="F:nucleic acid binding"/>
    <property type="evidence" value="ECO:0007669"/>
    <property type="project" value="InterPro"/>
</dbReference>
<protein>
    <recommendedName>
        <fullName evidence="3">Prephenate/arogenate dehydrogenase domain-containing protein</fullName>
    </recommendedName>
</protein>
<feature type="region of interest" description="Disordered" evidence="2">
    <location>
        <begin position="722"/>
        <end position="765"/>
    </location>
</feature>
<gene>
    <name evidence="4" type="ORF">TRUGW13939_07821</name>
</gene>
<feature type="region of interest" description="Disordered" evidence="2">
    <location>
        <begin position="483"/>
        <end position="510"/>
    </location>
</feature>
<accession>A0A7H8R502</accession>
<dbReference type="InterPro" id="IPR046825">
    <property type="entry name" value="PDH_C"/>
</dbReference>
<dbReference type="Pfam" id="PF20463">
    <property type="entry name" value="PDH_C"/>
    <property type="match status" value="1"/>
</dbReference>
<dbReference type="Gene3D" id="3.30.70.330">
    <property type="match status" value="2"/>
</dbReference>
<dbReference type="InterPro" id="IPR003099">
    <property type="entry name" value="Prephen_DH"/>
</dbReference>
<dbReference type="InterPro" id="IPR050812">
    <property type="entry name" value="Preph/Arog_dehydrog"/>
</dbReference>